<dbReference type="InterPro" id="IPR039418">
    <property type="entry name" value="LexA-like"/>
</dbReference>
<reference evidence="2" key="1">
    <citation type="submission" date="2017-06" db="EMBL/GenBank/DDBJ databases">
        <authorList>
            <person name="Varghese N."/>
            <person name="Submissions S."/>
        </authorList>
    </citation>
    <scope>NUCLEOTIDE SEQUENCE [LARGE SCALE GENOMIC DNA]</scope>
    <source>
        <strain evidence="2">DSM 137</strain>
    </source>
</reference>
<dbReference type="InterPro" id="IPR036286">
    <property type="entry name" value="LexA/Signal_pep-like_sf"/>
</dbReference>
<accession>A0A212SBY9</accession>
<evidence type="ECO:0000313" key="1">
    <source>
        <dbReference type="EMBL" id="SNB83046.1"/>
    </source>
</evidence>
<dbReference type="RefSeq" id="WP_088522459.1">
    <property type="nucleotide sequence ID" value="NZ_NRRJ01000042.1"/>
</dbReference>
<dbReference type="Proteomes" id="UP000198418">
    <property type="component" value="Unassembled WGS sequence"/>
</dbReference>
<organism evidence="1 2">
    <name type="scientific">Rhodoblastus acidophilus</name>
    <name type="common">Rhodopseudomonas acidophila</name>
    <dbReference type="NCBI Taxonomy" id="1074"/>
    <lineage>
        <taxon>Bacteria</taxon>
        <taxon>Pseudomonadati</taxon>
        <taxon>Pseudomonadota</taxon>
        <taxon>Alphaproteobacteria</taxon>
        <taxon>Hyphomicrobiales</taxon>
        <taxon>Rhodoblastaceae</taxon>
        <taxon>Rhodoblastus</taxon>
    </lineage>
</organism>
<dbReference type="EMBL" id="FYDG01000024">
    <property type="protein sequence ID" value="SNB83046.1"/>
    <property type="molecule type" value="Genomic_DNA"/>
</dbReference>
<dbReference type="CDD" id="cd06529">
    <property type="entry name" value="S24_LexA-like"/>
    <property type="match status" value="1"/>
</dbReference>
<dbReference type="Gene3D" id="2.10.109.10">
    <property type="entry name" value="Umud Fragment, subunit A"/>
    <property type="match status" value="1"/>
</dbReference>
<dbReference type="AlphaFoldDB" id="A0A212SBY9"/>
<sequence length="215" mass="23486">MEIERGEPVSLRAISLASGLSEWTLSKLLKKAEHSPTLETIERLSVGLQTSPIWLAFGVEAVKPDNPRGTPHNHSWLQASIPVAGLVGAGAIVEDFSDPTSWTTLETVELQGVENIQALQVCGDSQYPRFFDGDFVLFENVPRRPAELANHLAVVQAQDGRRLLKILRPIGGGDQWMLESINAAPEVTTLLAAYRYLGVVSARARQEPAPRKKSA</sequence>
<name>A0A212SBY9_RHOAC</name>
<keyword evidence="2" id="KW-1185">Reference proteome</keyword>
<dbReference type="OrthoDB" id="7363968at2"/>
<protein>
    <submittedName>
        <fullName evidence="1">Phage repressor protein C, contains Cro/C1-type HTH and peptisase s24 domains</fullName>
    </submittedName>
</protein>
<proteinExistence type="predicted"/>
<dbReference type="SUPFAM" id="SSF51306">
    <property type="entry name" value="LexA/Signal peptidase"/>
    <property type="match status" value="1"/>
</dbReference>
<evidence type="ECO:0000313" key="2">
    <source>
        <dbReference type="Proteomes" id="UP000198418"/>
    </source>
</evidence>
<gene>
    <name evidence="1" type="ORF">SAMN06265338_12413</name>
</gene>